<gene>
    <name evidence="10" type="ORF">TKK_009159</name>
</gene>
<dbReference type="PROSITE" id="PS50157">
    <property type="entry name" value="ZINC_FINGER_C2H2_2"/>
    <property type="match status" value="3"/>
</dbReference>
<accession>A0ABD2WVK2</accession>
<proteinExistence type="predicted"/>
<dbReference type="SUPFAM" id="SSF57667">
    <property type="entry name" value="beta-beta-alpha zinc fingers"/>
    <property type="match status" value="2"/>
</dbReference>
<dbReference type="FunFam" id="3.30.160.60:FF:000100">
    <property type="entry name" value="Zinc finger 45-like"/>
    <property type="match status" value="1"/>
</dbReference>
<evidence type="ECO:0000256" key="6">
    <source>
        <dbReference type="ARBA" id="ARBA00023125"/>
    </source>
</evidence>
<reference evidence="10 11" key="1">
    <citation type="journal article" date="2024" name="bioRxiv">
        <title>A reference genome for Trichogramma kaykai: A tiny desert-dwelling parasitoid wasp with competing sex-ratio distorters.</title>
        <authorList>
            <person name="Culotta J."/>
            <person name="Lindsey A.R."/>
        </authorList>
    </citation>
    <scope>NUCLEOTIDE SEQUENCE [LARGE SCALE GENOMIC DNA]</scope>
    <source>
        <strain evidence="10 11">KSX58</strain>
    </source>
</reference>
<dbReference type="PANTHER" id="PTHR16515">
    <property type="entry name" value="PR DOMAIN ZINC FINGER PROTEIN"/>
    <property type="match status" value="1"/>
</dbReference>
<comment type="subcellular location">
    <subcellularLocation>
        <location evidence="1">Nucleus</location>
    </subcellularLocation>
</comment>
<sequence length="290" mass="33755">MESSEDIVRVKEEPNDTWTDAEDGYSIGSLNTYEAKNFQTFTLHKPSATHMNEVMELQKNLDEKIFIIVECKDFKLELPFPSTNICKTEDQSYPPEVKVKKEIENNLPNDEEVIILIKKGFDDENNCQFLEKSPLEIGKYAICQQSCTYKSKLKNHINAKHDQNKLFGCDICQKSFGRKGNLNVHINSVHIRSKPFQCEICYKSFGQKAYLKTRIRTVHNRIKLFECGICHKSFEQFSHLKRHINTYINRTNILNARFVTNNFDTNLYLNITKLQFMIKGNPSNVSCAYE</sequence>
<evidence type="ECO:0000256" key="5">
    <source>
        <dbReference type="ARBA" id="ARBA00022833"/>
    </source>
</evidence>
<dbReference type="GO" id="GO:0005634">
    <property type="term" value="C:nucleus"/>
    <property type="evidence" value="ECO:0007669"/>
    <property type="project" value="UniProtKB-SubCell"/>
</dbReference>
<keyword evidence="2" id="KW-0479">Metal-binding</keyword>
<keyword evidence="7" id="KW-0539">Nucleus</keyword>
<dbReference type="Pfam" id="PF00096">
    <property type="entry name" value="zf-C2H2"/>
    <property type="match status" value="2"/>
</dbReference>
<feature type="domain" description="C2H2-type" evidence="9">
    <location>
        <begin position="225"/>
        <end position="252"/>
    </location>
</feature>
<organism evidence="10 11">
    <name type="scientific">Trichogramma kaykai</name>
    <dbReference type="NCBI Taxonomy" id="54128"/>
    <lineage>
        <taxon>Eukaryota</taxon>
        <taxon>Metazoa</taxon>
        <taxon>Ecdysozoa</taxon>
        <taxon>Arthropoda</taxon>
        <taxon>Hexapoda</taxon>
        <taxon>Insecta</taxon>
        <taxon>Pterygota</taxon>
        <taxon>Neoptera</taxon>
        <taxon>Endopterygota</taxon>
        <taxon>Hymenoptera</taxon>
        <taxon>Apocrita</taxon>
        <taxon>Proctotrupomorpha</taxon>
        <taxon>Chalcidoidea</taxon>
        <taxon>Trichogrammatidae</taxon>
        <taxon>Trichogramma</taxon>
    </lineage>
</organism>
<evidence type="ECO:0000256" key="8">
    <source>
        <dbReference type="PROSITE-ProRule" id="PRU00042"/>
    </source>
</evidence>
<dbReference type="PANTHER" id="PTHR16515:SF49">
    <property type="entry name" value="GASTRULA ZINC FINGER PROTEIN XLCGF49.1-LIKE-RELATED"/>
    <property type="match status" value="1"/>
</dbReference>
<dbReference type="FunFam" id="3.30.160.60:FF:000446">
    <property type="entry name" value="Zinc finger protein"/>
    <property type="match status" value="1"/>
</dbReference>
<evidence type="ECO:0000256" key="7">
    <source>
        <dbReference type="ARBA" id="ARBA00023242"/>
    </source>
</evidence>
<name>A0ABD2WVK2_9HYME</name>
<feature type="domain" description="C2H2-type" evidence="9">
    <location>
        <begin position="196"/>
        <end position="224"/>
    </location>
</feature>
<dbReference type="AlphaFoldDB" id="A0ABD2WVK2"/>
<dbReference type="EMBL" id="JBJJXI010000067">
    <property type="protein sequence ID" value="KAL3397134.1"/>
    <property type="molecule type" value="Genomic_DNA"/>
</dbReference>
<dbReference type="GO" id="GO:0003677">
    <property type="term" value="F:DNA binding"/>
    <property type="evidence" value="ECO:0007669"/>
    <property type="project" value="UniProtKB-KW"/>
</dbReference>
<evidence type="ECO:0000313" key="11">
    <source>
        <dbReference type="Proteomes" id="UP001627154"/>
    </source>
</evidence>
<dbReference type="InterPro" id="IPR013087">
    <property type="entry name" value="Znf_C2H2_type"/>
</dbReference>
<feature type="domain" description="C2H2-type" evidence="9">
    <location>
        <begin position="167"/>
        <end position="195"/>
    </location>
</feature>
<dbReference type="GO" id="GO:0008270">
    <property type="term" value="F:zinc ion binding"/>
    <property type="evidence" value="ECO:0007669"/>
    <property type="project" value="UniProtKB-KW"/>
</dbReference>
<comment type="caution">
    <text evidence="10">The sequence shown here is derived from an EMBL/GenBank/DDBJ whole genome shotgun (WGS) entry which is preliminary data.</text>
</comment>
<dbReference type="PROSITE" id="PS00028">
    <property type="entry name" value="ZINC_FINGER_C2H2_1"/>
    <property type="match status" value="1"/>
</dbReference>
<dbReference type="Gene3D" id="3.30.160.60">
    <property type="entry name" value="Classic Zinc Finger"/>
    <property type="match status" value="3"/>
</dbReference>
<keyword evidence="4 8" id="KW-0863">Zinc-finger</keyword>
<evidence type="ECO:0000256" key="2">
    <source>
        <dbReference type="ARBA" id="ARBA00022723"/>
    </source>
</evidence>
<evidence type="ECO:0000313" key="10">
    <source>
        <dbReference type="EMBL" id="KAL3397134.1"/>
    </source>
</evidence>
<dbReference type="Proteomes" id="UP001627154">
    <property type="component" value="Unassembled WGS sequence"/>
</dbReference>
<keyword evidence="11" id="KW-1185">Reference proteome</keyword>
<protein>
    <recommendedName>
        <fullName evidence="9">C2H2-type domain-containing protein</fullName>
    </recommendedName>
</protein>
<evidence type="ECO:0000256" key="4">
    <source>
        <dbReference type="ARBA" id="ARBA00022771"/>
    </source>
</evidence>
<evidence type="ECO:0000256" key="1">
    <source>
        <dbReference type="ARBA" id="ARBA00004123"/>
    </source>
</evidence>
<dbReference type="InterPro" id="IPR050331">
    <property type="entry name" value="Zinc_finger"/>
</dbReference>
<keyword evidence="3" id="KW-0677">Repeat</keyword>
<evidence type="ECO:0000256" key="3">
    <source>
        <dbReference type="ARBA" id="ARBA00022737"/>
    </source>
</evidence>
<dbReference type="SMART" id="SM00355">
    <property type="entry name" value="ZnF_C2H2"/>
    <property type="match status" value="4"/>
</dbReference>
<evidence type="ECO:0000259" key="9">
    <source>
        <dbReference type="PROSITE" id="PS50157"/>
    </source>
</evidence>
<keyword evidence="5" id="KW-0862">Zinc</keyword>
<dbReference type="InterPro" id="IPR036236">
    <property type="entry name" value="Znf_C2H2_sf"/>
</dbReference>
<keyword evidence="6" id="KW-0238">DNA-binding</keyword>